<keyword evidence="2" id="KW-0812">Transmembrane</keyword>
<organism evidence="4 5">
    <name type="scientific">Iphiclides podalirius</name>
    <name type="common">scarce swallowtail</name>
    <dbReference type="NCBI Taxonomy" id="110791"/>
    <lineage>
        <taxon>Eukaryota</taxon>
        <taxon>Metazoa</taxon>
        <taxon>Ecdysozoa</taxon>
        <taxon>Arthropoda</taxon>
        <taxon>Hexapoda</taxon>
        <taxon>Insecta</taxon>
        <taxon>Pterygota</taxon>
        <taxon>Neoptera</taxon>
        <taxon>Endopterygota</taxon>
        <taxon>Lepidoptera</taxon>
        <taxon>Glossata</taxon>
        <taxon>Ditrysia</taxon>
        <taxon>Papilionoidea</taxon>
        <taxon>Papilionidae</taxon>
        <taxon>Papilioninae</taxon>
        <taxon>Iphiclides</taxon>
    </lineage>
</organism>
<dbReference type="InterPro" id="IPR052739">
    <property type="entry name" value="FAAH2"/>
</dbReference>
<feature type="transmembrane region" description="Helical" evidence="2">
    <location>
        <begin position="62"/>
        <end position="79"/>
    </location>
</feature>
<reference evidence="4" key="1">
    <citation type="submission" date="2022-03" db="EMBL/GenBank/DDBJ databases">
        <authorList>
            <person name="Martin H S."/>
        </authorList>
    </citation>
    <scope>NUCLEOTIDE SEQUENCE</scope>
</reference>
<dbReference type="PROSITE" id="PS00571">
    <property type="entry name" value="AMIDASES"/>
    <property type="match status" value="1"/>
</dbReference>
<keyword evidence="2" id="KW-0472">Membrane</keyword>
<dbReference type="PANTHER" id="PTHR43372">
    <property type="entry name" value="FATTY-ACID AMIDE HYDROLASE"/>
    <property type="match status" value="1"/>
</dbReference>
<keyword evidence="2" id="KW-1133">Transmembrane helix</keyword>
<dbReference type="Gene3D" id="3.90.1300.10">
    <property type="entry name" value="Amidase signature (AS) domain"/>
    <property type="match status" value="1"/>
</dbReference>
<dbReference type="InterPro" id="IPR036928">
    <property type="entry name" value="AS_sf"/>
</dbReference>
<dbReference type="InterPro" id="IPR023631">
    <property type="entry name" value="Amidase_dom"/>
</dbReference>
<dbReference type="PANTHER" id="PTHR43372:SF2">
    <property type="entry name" value="IP13792P"/>
    <property type="match status" value="1"/>
</dbReference>
<feature type="non-terminal residue" evidence="4">
    <location>
        <position position="1"/>
    </location>
</feature>
<proteinExistence type="inferred from homology"/>
<evidence type="ECO:0000256" key="2">
    <source>
        <dbReference type="SAM" id="Phobius"/>
    </source>
</evidence>
<evidence type="ECO:0000256" key="1">
    <source>
        <dbReference type="ARBA" id="ARBA00009199"/>
    </source>
</evidence>
<protein>
    <recommendedName>
        <fullName evidence="3">Amidase domain-containing protein</fullName>
    </recommendedName>
</protein>
<evidence type="ECO:0000259" key="3">
    <source>
        <dbReference type="Pfam" id="PF01425"/>
    </source>
</evidence>
<gene>
    <name evidence="4" type="ORF">IPOD504_LOCUS15131</name>
</gene>
<name>A0ABN8IZM7_9NEOP</name>
<sequence>MRSSGVFRSFFDAGTNIVTRFVLLILSSAIYHGFVIAEVLLNNSHLWYPPCLSQANVKLQRVLYKFINIYFATVARKTAMMPYILRRFIWFLVKCLAIIVAPITCILNIFRGGTCPPPTNPLLFKSATTLAAMIRKKQLKSEQLVSAYVERCREVNQYLNAIVEPRYEQAIEKAKNVDSMLASTTESIESLAEKYPLLGIPFTVKESIAVKGMSNDAGTVKDKRIPAEKDACIVKMAKEAGAIPIAVTNTPELCMNMETYNMVTGLTQNPYNLKCTVGGSSGGEAALISSGASIMGLGSDIAGSLRLPSMFTGIFGHKPSPRLLSVEGHVPDSLDPDFEEYFALGPLTRYAEDLSLLLKVLQAPDAHSIPYDTPVDFKKMKFYYMEGDGSGIASSIDSDVRMAMEKAKHHIRYTYNVEVEELKIKNMHHMWEISIRVLFNIKHIRNIYTDPKKRDSLLPMWPEVFKKILGCSRHSMTCVGYGPVKKFFDALPSCYYNKLINVFEEVKVDFQKALKENAVLFYPTFPSAAHEHYKFLYKFLNISYLSVFNALGLPVTTCPLGFNEKGMPVGMQIVSARYNDHLTIAVAKELEKAFGGWVPTNTTLETVNKYRNAELNVDVNSNNKSTS</sequence>
<evidence type="ECO:0000313" key="4">
    <source>
        <dbReference type="EMBL" id="CAH2071464.1"/>
    </source>
</evidence>
<feature type="transmembrane region" description="Helical" evidence="2">
    <location>
        <begin position="21"/>
        <end position="42"/>
    </location>
</feature>
<evidence type="ECO:0000313" key="5">
    <source>
        <dbReference type="Proteomes" id="UP000837857"/>
    </source>
</evidence>
<dbReference type="EMBL" id="OW152818">
    <property type="protein sequence ID" value="CAH2071464.1"/>
    <property type="molecule type" value="Genomic_DNA"/>
</dbReference>
<comment type="similarity">
    <text evidence="1">Belongs to the amidase family.</text>
</comment>
<feature type="transmembrane region" description="Helical" evidence="2">
    <location>
        <begin position="91"/>
        <end position="110"/>
    </location>
</feature>
<dbReference type="Pfam" id="PF01425">
    <property type="entry name" value="Amidase"/>
    <property type="match status" value="1"/>
</dbReference>
<keyword evidence="5" id="KW-1185">Reference proteome</keyword>
<accession>A0ABN8IZM7</accession>
<dbReference type="Proteomes" id="UP000837857">
    <property type="component" value="Chromosome 6"/>
</dbReference>
<dbReference type="InterPro" id="IPR020556">
    <property type="entry name" value="Amidase_CS"/>
</dbReference>
<feature type="domain" description="Amidase" evidence="3">
    <location>
        <begin position="144"/>
        <end position="583"/>
    </location>
</feature>
<dbReference type="SUPFAM" id="SSF75304">
    <property type="entry name" value="Amidase signature (AS) enzymes"/>
    <property type="match status" value="1"/>
</dbReference>